<dbReference type="PROSITE" id="PS00216">
    <property type="entry name" value="SUGAR_TRANSPORT_1"/>
    <property type="match status" value="1"/>
</dbReference>
<gene>
    <name evidence="7" type="ORF">ANN_13311</name>
</gene>
<dbReference type="Pfam" id="PF00083">
    <property type="entry name" value="Sugar_tr"/>
    <property type="match status" value="2"/>
</dbReference>
<dbReference type="InterPro" id="IPR005828">
    <property type="entry name" value="MFS_sugar_transport-like"/>
</dbReference>
<evidence type="ECO:0000256" key="1">
    <source>
        <dbReference type="ARBA" id="ARBA00004141"/>
    </source>
</evidence>
<evidence type="ECO:0000256" key="3">
    <source>
        <dbReference type="ARBA" id="ARBA00022989"/>
    </source>
</evidence>
<keyword evidence="2 5" id="KW-0812">Transmembrane</keyword>
<dbReference type="EMBL" id="JAJSOF020000009">
    <property type="protein sequence ID" value="KAJ4446614.1"/>
    <property type="molecule type" value="Genomic_DNA"/>
</dbReference>
<sequence length="227" mass="25286">MTGAFRGECTELSASMYSIASPIGYLGGGVFMDIWGRRKGKILGQVGYIFGWATIAGAQNVGMLIIGRTFDGLARGILSATGPRDREPSQTDPRHNLGKASVLRLLQDIRLDQLKTAQIEFGNVMLDEMTDPRLRGFFSGTVMPCVHIGAVIMMVLGTYLPWRLAASLAPSLNCLVLLVYVFYIPESPSWLVRRRRFDDARRSLRILWGRRRERELYCIPGGVEETA</sequence>
<feature type="domain" description="Major facilitator superfamily (MFS) profile" evidence="6">
    <location>
        <begin position="1"/>
        <end position="227"/>
    </location>
</feature>
<feature type="transmembrane region" description="Helical" evidence="5">
    <location>
        <begin position="165"/>
        <end position="185"/>
    </location>
</feature>
<dbReference type="PANTHER" id="PTHR48021:SF1">
    <property type="entry name" value="GH07001P-RELATED"/>
    <property type="match status" value="1"/>
</dbReference>
<dbReference type="InterPro" id="IPR036259">
    <property type="entry name" value="MFS_trans_sf"/>
</dbReference>
<protein>
    <recommendedName>
        <fullName evidence="6">Major facilitator superfamily (MFS) profile domain-containing protein</fullName>
    </recommendedName>
</protein>
<feature type="transmembrane region" description="Helical" evidence="5">
    <location>
        <begin position="137"/>
        <end position="159"/>
    </location>
</feature>
<comment type="caution">
    <text evidence="7">The sequence shown here is derived from an EMBL/GenBank/DDBJ whole genome shotgun (WGS) entry which is preliminary data.</text>
</comment>
<evidence type="ECO:0000256" key="2">
    <source>
        <dbReference type="ARBA" id="ARBA00022692"/>
    </source>
</evidence>
<evidence type="ECO:0000313" key="7">
    <source>
        <dbReference type="EMBL" id="KAJ4446614.1"/>
    </source>
</evidence>
<accession>A0ABQ8TL55</accession>
<dbReference type="Gene3D" id="1.20.1250.20">
    <property type="entry name" value="MFS general substrate transporter like domains"/>
    <property type="match status" value="1"/>
</dbReference>
<evidence type="ECO:0000256" key="4">
    <source>
        <dbReference type="ARBA" id="ARBA00023136"/>
    </source>
</evidence>
<dbReference type="InterPro" id="IPR050549">
    <property type="entry name" value="MFS_Trehalose_Transporter"/>
</dbReference>
<evidence type="ECO:0000259" key="6">
    <source>
        <dbReference type="PROSITE" id="PS50850"/>
    </source>
</evidence>
<organism evidence="7 8">
    <name type="scientific">Periplaneta americana</name>
    <name type="common">American cockroach</name>
    <name type="synonym">Blatta americana</name>
    <dbReference type="NCBI Taxonomy" id="6978"/>
    <lineage>
        <taxon>Eukaryota</taxon>
        <taxon>Metazoa</taxon>
        <taxon>Ecdysozoa</taxon>
        <taxon>Arthropoda</taxon>
        <taxon>Hexapoda</taxon>
        <taxon>Insecta</taxon>
        <taxon>Pterygota</taxon>
        <taxon>Neoptera</taxon>
        <taxon>Polyneoptera</taxon>
        <taxon>Dictyoptera</taxon>
        <taxon>Blattodea</taxon>
        <taxon>Blattoidea</taxon>
        <taxon>Blattidae</taxon>
        <taxon>Blattinae</taxon>
        <taxon>Periplaneta</taxon>
    </lineage>
</organism>
<keyword evidence="4 5" id="KW-0472">Membrane</keyword>
<proteinExistence type="predicted"/>
<comment type="subcellular location">
    <subcellularLocation>
        <location evidence="1">Membrane</location>
        <topology evidence="1">Multi-pass membrane protein</topology>
    </subcellularLocation>
</comment>
<reference evidence="7 8" key="1">
    <citation type="journal article" date="2022" name="Allergy">
        <title>Genome assembly and annotation of Periplaneta americana reveal a comprehensive cockroach allergen profile.</title>
        <authorList>
            <person name="Wang L."/>
            <person name="Xiong Q."/>
            <person name="Saelim N."/>
            <person name="Wang L."/>
            <person name="Nong W."/>
            <person name="Wan A.T."/>
            <person name="Shi M."/>
            <person name="Liu X."/>
            <person name="Cao Q."/>
            <person name="Hui J.H.L."/>
            <person name="Sookrung N."/>
            <person name="Leung T.F."/>
            <person name="Tungtrongchitr A."/>
            <person name="Tsui S.K.W."/>
        </authorList>
    </citation>
    <scope>NUCLEOTIDE SEQUENCE [LARGE SCALE GENOMIC DNA]</scope>
    <source>
        <strain evidence="7">PWHHKU_190912</strain>
    </source>
</reference>
<evidence type="ECO:0000256" key="5">
    <source>
        <dbReference type="SAM" id="Phobius"/>
    </source>
</evidence>
<keyword evidence="3 5" id="KW-1133">Transmembrane helix</keyword>
<keyword evidence="8" id="KW-1185">Reference proteome</keyword>
<dbReference type="Proteomes" id="UP001148838">
    <property type="component" value="Unassembled WGS sequence"/>
</dbReference>
<dbReference type="PANTHER" id="PTHR48021">
    <property type="match status" value="1"/>
</dbReference>
<evidence type="ECO:0000313" key="8">
    <source>
        <dbReference type="Proteomes" id="UP001148838"/>
    </source>
</evidence>
<name>A0ABQ8TL55_PERAM</name>
<dbReference type="PROSITE" id="PS50850">
    <property type="entry name" value="MFS"/>
    <property type="match status" value="1"/>
</dbReference>
<dbReference type="InterPro" id="IPR005829">
    <property type="entry name" value="Sugar_transporter_CS"/>
</dbReference>
<dbReference type="InterPro" id="IPR020846">
    <property type="entry name" value="MFS_dom"/>
</dbReference>
<feature type="transmembrane region" description="Helical" evidence="5">
    <location>
        <begin position="15"/>
        <end position="35"/>
    </location>
</feature>
<dbReference type="SUPFAM" id="SSF103473">
    <property type="entry name" value="MFS general substrate transporter"/>
    <property type="match status" value="2"/>
</dbReference>